<evidence type="ECO:0000313" key="3">
    <source>
        <dbReference type="Proteomes" id="UP000253551"/>
    </source>
</evidence>
<accession>A0A367KPU6</accession>
<sequence length="717" mass="82403">MDVDLERTGTRPRRQVKSYSIDTAYSETKTKQVNQPRVLLLLVCSISILFLFFNYHHPIRNDHHLEFNDTSQYTDYDLLKQLLIQDNVPSPLQSTLVSKGHSLDTLLSLPLKTIPSITAVLKTHQALPLQIQAILAQTKVPDVILIMGDEQQAQALQDGKRVRYSTDPFSNLETEYVWLLEPDVLPGSRSLEYVLKATSTTDEVVGTEGQQNGCVWTEEESQLIESLRDNVLLRTEWIPYRENLYQHGIRSVLLPSDAVDQSHWGNTQRKDCAVATASKLNLPESPILVHATTQTMRTLACEFKAKGRPLVAISQKDLKCDVDVFKSLERVVDFVQPAVIISDKPMKESDVPIIYLDKEAISSASWMTKVPVSLLAEWNSISIKIMVSVTKKNDNLKRLLSSLDSAHFMGDTVDLTLLMDYTTDHAIHQTVNHYVWSHGPKYLRHRIASAHRMAQFAESWYPTSNNEYAILLDTELELSPHFYTWAKYAALRYRRSSQRLFGISLYRPELIETDPEGRRLFTERPNSTFLMQWPAYSGALFFPEHWREFHDYLTTRLADREGFGMQEVNVPKSRSNEWKLSWRRYFEELVYLRSYVMLYPPVSLSTRHVELKKKSQREKYADALVLYDVPLMTEMKILPAWKDLAVVDFYGQPASFEVMKERGAELQDSISSCLPNQEIDFDPSDLLCPFARIVTIEVENENDPVVELAPKQAEVFV</sequence>
<proteinExistence type="predicted"/>
<dbReference type="AlphaFoldDB" id="A0A367KPU6"/>
<dbReference type="PANTHER" id="PTHR33604:SF3">
    <property type="entry name" value="OSJNBA0004B13.7 PROTEIN"/>
    <property type="match status" value="1"/>
</dbReference>
<dbReference type="EMBL" id="PJQM01000753">
    <property type="protein sequence ID" value="RCI04209.1"/>
    <property type="molecule type" value="Genomic_DNA"/>
</dbReference>
<keyword evidence="1" id="KW-0812">Transmembrane</keyword>
<feature type="transmembrane region" description="Helical" evidence="1">
    <location>
        <begin position="38"/>
        <end position="55"/>
    </location>
</feature>
<evidence type="ECO:0000256" key="1">
    <source>
        <dbReference type="SAM" id="Phobius"/>
    </source>
</evidence>
<dbReference type="PANTHER" id="PTHR33604">
    <property type="entry name" value="OSJNBA0004B13.7 PROTEIN"/>
    <property type="match status" value="1"/>
</dbReference>
<dbReference type="STRING" id="4846.A0A367KPU6"/>
<dbReference type="Gene3D" id="3.90.550.10">
    <property type="entry name" value="Spore Coat Polysaccharide Biosynthesis Protein SpsA, Chain A"/>
    <property type="match status" value="1"/>
</dbReference>
<keyword evidence="3" id="KW-1185">Reference proteome</keyword>
<dbReference type="Proteomes" id="UP000253551">
    <property type="component" value="Unassembled WGS sequence"/>
</dbReference>
<keyword evidence="1" id="KW-0472">Membrane</keyword>
<dbReference type="InterPro" id="IPR029044">
    <property type="entry name" value="Nucleotide-diphossugar_trans"/>
</dbReference>
<keyword evidence="1" id="KW-1133">Transmembrane helix</keyword>
<comment type="caution">
    <text evidence="2">The sequence shown here is derived from an EMBL/GenBank/DDBJ whole genome shotgun (WGS) entry which is preliminary data.</text>
</comment>
<reference evidence="2 3" key="1">
    <citation type="journal article" date="2018" name="G3 (Bethesda)">
        <title>Phylogenetic and Phylogenomic Definition of Rhizopus Species.</title>
        <authorList>
            <person name="Gryganskyi A.P."/>
            <person name="Golan J."/>
            <person name="Dolatabadi S."/>
            <person name="Mondo S."/>
            <person name="Robb S."/>
            <person name="Idnurm A."/>
            <person name="Muszewska A."/>
            <person name="Steczkiewicz K."/>
            <person name="Masonjones S."/>
            <person name="Liao H.L."/>
            <person name="Gajdeczka M.T."/>
            <person name="Anike F."/>
            <person name="Vuek A."/>
            <person name="Anishchenko I.M."/>
            <person name="Voigt K."/>
            <person name="de Hoog G.S."/>
            <person name="Smith M.E."/>
            <person name="Heitman J."/>
            <person name="Vilgalys R."/>
            <person name="Stajich J.E."/>
        </authorList>
    </citation>
    <scope>NUCLEOTIDE SEQUENCE [LARGE SCALE GENOMIC DNA]</scope>
    <source>
        <strain evidence="2 3">LSU 92-RS-03</strain>
    </source>
</reference>
<protein>
    <submittedName>
        <fullName evidence="2">Uncharacterized protein</fullName>
    </submittedName>
</protein>
<gene>
    <name evidence="2" type="ORF">CU098_012309</name>
</gene>
<organism evidence="2 3">
    <name type="scientific">Rhizopus stolonifer</name>
    <name type="common">Rhizopus nigricans</name>
    <dbReference type="NCBI Taxonomy" id="4846"/>
    <lineage>
        <taxon>Eukaryota</taxon>
        <taxon>Fungi</taxon>
        <taxon>Fungi incertae sedis</taxon>
        <taxon>Mucoromycota</taxon>
        <taxon>Mucoromycotina</taxon>
        <taxon>Mucoromycetes</taxon>
        <taxon>Mucorales</taxon>
        <taxon>Mucorineae</taxon>
        <taxon>Rhizopodaceae</taxon>
        <taxon>Rhizopus</taxon>
    </lineage>
</organism>
<dbReference type="OrthoDB" id="2020070at2759"/>
<name>A0A367KPU6_RHIST</name>
<evidence type="ECO:0000313" key="2">
    <source>
        <dbReference type="EMBL" id="RCI04209.1"/>
    </source>
</evidence>